<sequence>MKQKNKLLFSSLLISSAFLTVPIVSSACNINKNEDKENNLDLDEFKENDKKTEHKFKNTPTQQIYKLYKDDLTNLFNKVKTRYRNYRINYVSLKRNVESLRKKLKDLASEQSIAENGSKIREFYEKWINDEINTMEDNWFAIYLLKYCLIFQDVDAVLVDTNLAFENEEFLKHLTTIDKRLSGINIELAETQRSLEALWKFLKAHIYDQNKLTKKEDLDKINIESDKNSHSHSHAIVNLTYEMGLWHEEFIKYNKTLYNDFKTAYEKILPNIVDNINHIEYNNSFKNIQKILEKSGDWTENNNLVEPSFRDESHTLLEKVKKLILEIATLEGIKDQIDLS</sequence>
<gene>
    <name evidence="3" type="ORF">R9B83_01925</name>
</gene>
<dbReference type="NCBIfam" id="NF045961">
    <property type="entry name" value="MAG5150_fam_LP"/>
    <property type="match status" value="1"/>
</dbReference>
<accession>A0ABZ0P9V7</accession>
<keyword evidence="4" id="KW-1185">Reference proteome</keyword>
<evidence type="ECO:0000313" key="3">
    <source>
        <dbReference type="EMBL" id="WPB53728.1"/>
    </source>
</evidence>
<dbReference type="NCBIfam" id="NF045840">
    <property type="entry name" value="SHxHSH_motif_LP"/>
    <property type="match status" value="1"/>
</dbReference>
<feature type="signal peptide" evidence="2">
    <location>
        <begin position="1"/>
        <end position="27"/>
    </location>
</feature>
<evidence type="ECO:0000256" key="2">
    <source>
        <dbReference type="SAM" id="SignalP"/>
    </source>
</evidence>
<dbReference type="PROSITE" id="PS51257">
    <property type="entry name" value="PROKAR_LIPOPROTEIN"/>
    <property type="match status" value="1"/>
</dbReference>
<name>A0ABZ0P9V7_9BACT</name>
<feature type="chain" id="PRO_5046645246" description="Variable surface lipoprotein" evidence="2">
    <location>
        <begin position="28"/>
        <end position="340"/>
    </location>
</feature>
<protein>
    <recommendedName>
        <fullName evidence="5">Variable surface lipoprotein</fullName>
    </recommendedName>
</protein>
<evidence type="ECO:0000256" key="1">
    <source>
        <dbReference type="SAM" id="Coils"/>
    </source>
</evidence>
<evidence type="ECO:0000313" key="4">
    <source>
        <dbReference type="Proteomes" id="UP001303601"/>
    </source>
</evidence>
<proteinExistence type="predicted"/>
<dbReference type="GeneID" id="94493630"/>
<keyword evidence="1" id="KW-0175">Coiled coil</keyword>
<evidence type="ECO:0008006" key="5">
    <source>
        <dbReference type="Google" id="ProtNLM"/>
    </source>
</evidence>
<dbReference type="EMBL" id="CP137845">
    <property type="protein sequence ID" value="WPB53728.1"/>
    <property type="molecule type" value="Genomic_DNA"/>
</dbReference>
<organism evidence="3 4">
    <name type="scientific">Metamycoplasma equirhinis</name>
    <dbReference type="NCBI Taxonomy" id="92402"/>
    <lineage>
        <taxon>Bacteria</taxon>
        <taxon>Bacillati</taxon>
        <taxon>Mycoplasmatota</taxon>
        <taxon>Mycoplasmoidales</taxon>
        <taxon>Metamycoplasmataceae</taxon>
        <taxon>Metamycoplasma</taxon>
    </lineage>
</organism>
<dbReference type="Proteomes" id="UP001303601">
    <property type="component" value="Chromosome"/>
</dbReference>
<keyword evidence="2" id="KW-0732">Signal</keyword>
<reference evidence="3" key="1">
    <citation type="submission" date="2023-11" db="EMBL/GenBank/DDBJ databases">
        <title>Completed genome sequence of Mycoplasma equirhinis type strain M432/72.</title>
        <authorList>
            <person name="Spergser J."/>
        </authorList>
    </citation>
    <scope>NUCLEOTIDE SEQUENCE [LARGE SCALE GENOMIC DNA]</scope>
    <source>
        <strain evidence="3">M432/72</strain>
    </source>
</reference>
<dbReference type="RefSeq" id="WP_140031480.1">
    <property type="nucleotide sequence ID" value="NZ_CP137845.1"/>
</dbReference>
<feature type="coiled-coil region" evidence="1">
    <location>
        <begin position="83"/>
        <end position="110"/>
    </location>
</feature>